<keyword evidence="2" id="KW-0238">DNA-binding</keyword>
<dbReference type="SMART" id="SM00354">
    <property type="entry name" value="HTH_LACI"/>
    <property type="match status" value="1"/>
</dbReference>
<evidence type="ECO:0000313" key="6">
    <source>
        <dbReference type="EMBL" id="KAJ1683138.1"/>
    </source>
</evidence>
<feature type="compositionally biased region" description="Basic and acidic residues" evidence="4">
    <location>
        <begin position="166"/>
        <end position="183"/>
    </location>
</feature>
<protein>
    <recommendedName>
        <fullName evidence="5">HTH lacI-type domain-containing protein</fullName>
    </recommendedName>
</protein>
<dbReference type="Pfam" id="PF00356">
    <property type="entry name" value="LacI"/>
    <property type="match status" value="1"/>
</dbReference>
<evidence type="ECO:0000256" key="4">
    <source>
        <dbReference type="SAM" id="MobiDB-lite"/>
    </source>
</evidence>
<dbReference type="InterPro" id="IPR010982">
    <property type="entry name" value="Lambda_DNA-bd_dom_sf"/>
</dbReference>
<keyword evidence="3" id="KW-0804">Transcription</keyword>
<gene>
    <name evidence="6" type="ORF">LUZ63_021635</name>
</gene>
<dbReference type="AlphaFoldDB" id="A0A9P9Z6A4"/>
<dbReference type="PROSITE" id="PS00356">
    <property type="entry name" value="HTH_LACI_1"/>
    <property type="match status" value="1"/>
</dbReference>
<dbReference type="InterPro" id="IPR028082">
    <property type="entry name" value="Peripla_BP_I"/>
</dbReference>
<dbReference type="SUPFAM" id="SSF53822">
    <property type="entry name" value="Periplasmic binding protein-like I"/>
    <property type="match status" value="1"/>
</dbReference>
<feature type="compositionally biased region" description="Low complexity" evidence="4">
    <location>
        <begin position="266"/>
        <end position="278"/>
    </location>
</feature>
<organism evidence="6 7">
    <name type="scientific">Rhynchospora breviuscula</name>
    <dbReference type="NCBI Taxonomy" id="2022672"/>
    <lineage>
        <taxon>Eukaryota</taxon>
        <taxon>Viridiplantae</taxon>
        <taxon>Streptophyta</taxon>
        <taxon>Embryophyta</taxon>
        <taxon>Tracheophyta</taxon>
        <taxon>Spermatophyta</taxon>
        <taxon>Magnoliopsida</taxon>
        <taxon>Liliopsida</taxon>
        <taxon>Poales</taxon>
        <taxon>Cyperaceae</taxon>
        <taxon>Cyperoideae</taxon>
        <taxon>Rhynchosporeae</taxon>
        <taxon>Rhynchospora</taxon>
    </lineage>
</organism>
<feature type="compositionally biased region" description="Basic and acidic residues" evidence="4">
    <location>
        <begin position="212"/>
        <end position="221"/>
    </location>
</feature>
<evidence type="ECO:0000256" key="2">
    <source>
        <dbReference type="ARBA" id="ARBA00023125"/>
    </source>
</evidence>
<evidence type="ECO:0000259" key="5">
    <source>
        <dbReference type="PROSITE" id="PS50932"/>
    </source>
</evidence>
<dbReference type="Proteomes" id="UP001151287">
    <property type="component" value="Unassembled WGS sequence"/>
</dbReference>
<dbReference type="PANTHER" id="PTHR30146">
    <property type="entry name" value="LACI-RELATED TRANSCRIPTIONAL REPRESSOR"/>
    <property type="match status" value="1"/>
</dbReference>
<evidence type="ECO:0000313" key="7">
    <source>
        <dbReference type="Proteomes" id="UP001151287"/>
    </source>
</evidence>
<name>A0A9P9Z6A4_9POAL</name>
<feature type="domain" description="HTH lacI-type" evidence="5">
    <location>
        <begin position="9"/>
        <end position="63"/>
    </location>
</feature>
<feature type="compositionally biased region" description="Basic residues" evidence="4">
    <location>
        <begin position="279"/>
        <end position="288"/>
    </location>
</feature>
<dbReference type="Gene3D" id="3.40.50.2300">
    <property type="match status" value="2"/>
</dbReference>
<dbReference type="PROSITE" id="PS50932">
    <property type="entry name" value="HTH_LACI_2"/>
    <property type="match status" value="1"/>
</dbReference>
<comment type="caution">
    <text evidence="6">The sequence shown here is derived from an EMBL/GenBank/DDBJ whole genome shotgun (WGS) entry which is preliminary data.</text>
</comment>
<dbReference type="PRINTS" id="PR00036">
    <property type="entry name" value="HTHLACI"/>
</dbReference>
<reference evidence="6" key="1">
    <citation type="journal article" date="2022" name="Cell">
        <title>Repeat-based holocentromeres influence genome architecture and karyotype evolution.</title>
        <authorList>
            <person name="Hofstatter P.G."/>
            <person name="Thangavel G."/>
            <person name="Lux T."/>
            <person name="Neumann P."/>
            <person name="Vondrak T."/>
            <person name="Novak P."/>
            <person name="Zhang M."/>
            <person name="Costa L."/>
            <person name="Castellani M."/>
            <person name="Scott A."/>
            <person name="Toegelov H."/>
            <person name="Fuchs J."/>
            <person name="Mata-Sucre Y."/>
            <person name="Dias Y."/>
            <person name="Vanzela A.L.L."/>
            <person name="Huettel B."/>
            <person name="Almeida C.C.S."/>
            <person name="Simkova H."/>
            <person name="Souza G."/>
            <person name="Pedrosa-Harand A."/>
            <person name="Macas J."/>
            <person name="Mayer K.F.X."/>
            <person name="Houben A."/>
            <person name="Marques A."/>
        </authorList>
    </citation>
    <scope>NUCLEOTIDE SEQUENCE</scope>
    <source>
        <strain evidence="6">RhyBre1mFocal</strain>
    </source>
</reference>
<accession>A0A9P9Z6A4</accession>
<dbReference type="EMBL" id="JAMQYH010000363">
    <property type="protein sequence ID" value="KAJ1683138.1"/>
    <property type="molecule type" value="Genomic_DNA"/>
</dbReference>
<dbReference type="SUPFAM" id="SSF47413">
    <property type="entry name" value="lambda repressor-like DNA-binding domains"/>
    <property type="match status" value="1"/>
</dbReference>
<dbReference type="GO" id="GO:0000976">
    <property type="term" value="F:transcription cis-regulatory region binding"/>
    <property type="evidence" value="ECO:0007669"/>
    <property type="project" value="TreeGrafter"/>
</dbReference>
<evidence type="ECO:0000256" key="1">
    <source>
        <dbReference type="ARBA" id="ARBA00023015"/>
    </source>
</evidence>
<proteinExistence type="predicted"/>
<evidence type="ECO:0000256" key="3">
    <source>
        <dbReference type="ARBA" id="ARBA00023163"/>
    </source>
</evidence>
<keyword evidence="1" id="KW-0805">Transcription regulation</keyword>
<feature type="region of interest" description="Disordered" evidence="4">
    <location>
        <begin position="151"/>
        <end position="223"/>
    </location>
</feature>
<dbReference type="PANTHER" id="PTHR30146:SF109">
    <property type="entry name" value="HTH-TYPE TRANSCRIPTIONAL REGULATOR GALS"/>
    <property type="match status" value="1"/>
</dbReference>
<sequence>MQENGRRPPSIRDVARLAGVSHQTVSRVLNDHPSIRPETRARVQAVMDDLSYRPNRAARMLSTSRSQTIGILAASSAEYGPATSIAAIEHAARERGYWVSTANIDPHEPASIEAGIAHLMAQSVEGTRGHRTPGARLPCPGVAEHRRALRHAAVGLRPSRPQPLVRPDRRRATGHASPDRPRAPGDLSPRRSAGLDRGRGAHARLHRRDHRARPPDDRPHPGDWTADFGYYAGRELLKVRDFTAVFASNDQMALGLLHAVRDEGSPSRATSASSVSTTSRRRATSGPR</sequence>
<keyword evidence="7" id="KW-1185">Reference proteome</keyword>
<dbReference type="InterPro" id="IPR000843">
    <property type="entry name" value="HTH_LacI"/>
</dbReference>
<feature type="compositionally biased region" description="Basic residues" evidence="4">
    <location>
        <begin position="200"/>
        <end position="211"/>
    </location>
</feature>
<dbReference type="GO" id="GO:0003700">
    <property type="term" value="F:DNA-binding transcription factor activity"/>
    <property type="evidence" value="ECO:0007669"/>
    <property type="project" value="TreeGrafter"/>
</dbReference>
<dbReference type="OrthoDB" id="5429621at2759"/>
<dbReference type="CDD" id="cd01392">
    <property type="entry name" value="HTH_LacI"/>
    <property type="match status" value="1"/>
</dbReference>
<dbReference type="Gene3D" id="1.10.260.40">
    <property type="entry name" value="lambda repressor-like DNA-binding domains"/>
    <property type="match status" value="1"/>
</dbReference>
<feature type="region of interest" description="Disordered" evidence="4">
    <location>
        <begin position="261"/>
        <end position="288"/>
    </location>
</feature>